<dbReference type="PANTHER" id="PTHR45266:SF3">
    <property type="entry name" value="OXALOACETATE DECARBOXYLASE ALPHA CHAIN"/>
    <property type="match status" value="1"/>
</dbReference>
<gene>
    <name evidence="4" type="ORF">FKZ61_11915</name>
</gene>
<keyword evidence="5" id="KW-1185">Reference proteome</keyword>
<evidence type="ECO:0000313" key="4">
    <source>
        <dbReference type="EMBL" id="TQE95539.1"/>
    </source>
</evidence>
<dbReference type="PANTHER" id="PTHR45266">
    <property type="entry name" value="OXALOACETATE DECARBOXYLASE ALPHA CHAIN"/>
    <property type="match status" value="1"/>
</dbReference>
<feature type="region of interest" description="Disordered" evidence="2">
    <location>
        <begin position="1"/>
        <end position="71"/>
    </location>
</feature>
<dbReference type="EMBL" id="VIGC01000013">
    <property type="protein sequence ID" value="TQE95539.1"/>
    <property type="molecule type" value="Genomic_DNA"/>
</dbReference>
<reference evidence="4 5" key="1">
    <citation type="submission" date="2019-06" db="EMBL/GenBank/DDBJ databases">
        <title>Genome sequence of Litorilinea aerophila BAA-2444.</title>
        <authorList>
            <person name="Maclea K.S."/>
            <person name="Maurais E.G."/>
            <person name="Iannazzi L.C."/>
        </authorList>
    </citation>
    <scope>NUCLEOTIDE SEQUENCE [LARGE SCALE GENOMIC DNA]</scope>
    <source>
        <strain evidence="4 5">ATCC BAA-2444</strain>
    </source>
</reference>
<dbReference type="CDD" id="cd06850">
    <property type="entry name" value="biotinyl_domain"/>
    <property type="match status" value="1"/>
</dbReference>
<feature type="compositionally biased region" description="Basic and acidic residues" evidence="2">
    <location>
        <begin position="60"/>
        <end position="69"/>
    </location>
</feature>
<evidence type="ECO:0000256" key="1">
    <source>
        <dbReference type="ARBA" id="ARBA00023267"/>
    </source>
</evidence>
<dbReference type="Pfam" id="PF00364">
    <property type="entry name" value="Biotin_lipoyl"/>
    <property type="match status" value="1"/>
</dbReference>
<proteinExistence type="predicted"/>
<feature type="compositionally biased region" description="Basic residues" evidence="2">
    <location>
        <begin position="21"/>
        <end position="30"/>
    </location>
</feature>
<organism evidence="4 5">
    <name type="scientific">Litorilinea aerophila</name>
    <dbReference type="NCBI Taxonomy" id="1204385"/>
    <lineage>
        <taxon>Bacteria</taxon>
        <taxon>Bacillati</taxon>
        <taxon>Chloroflexota</taxon>
        <taxon>Caldilineae</taxon>
        <taxon>Caldilineales</taxon>
        <taxon>Caldilineaceae</taxon>
        <taxon>Litorilinea</taxon>
    </lineage>
</organism>
<feature type="compositionally biased region" description="Gly residues" evidence="2">
    <location>
        <begin position="9"/>
        <end position="20"/>
    </location>
</feature>
<evidence type="ECO:0000256" key="2">
    <source>
        <dbReference type="SAM" id="MobiDB-lite"/>
    </source>
</evidence>
<keyword evidence="1" id="KW-0092">Biotin</keyword>
<protein>
    <submittedName>
        <fullName evidence="4">Biotin/lipoyl-binding protein</fullName>
    </submittedName>
</protein>
<dbReference type="InterPro" id="IPR011053">
    <property type="entry name" value="Single_hybrid_motif"/>
</dbReference>
<dbReference type="PROSITE" id="PS50968">
    <property type="entry name" value="BIOTINYL_LIPOYL"/>
    <property type="match status" value="1"/>
</dbReference>
<accession>A0A540VFK0</accession>
<dbReference type="PROSITE" id="PS00188">
    <property type="entry name" value="BIOTIN"/>
    <property type="match status" value="1"/>
</dbReference>
<dbReference type="Gene3D" id="2.40.50.100">
    <property type="match status" value="1"/>
</dbReference>
<dbReference type="FunFam" id="2.40.50.100:FF:000003">
    <property type="entry name" value="Acetyl-CoA carboxylase biotin carboxyl carrier protein"/>
    <property type="match status" value="1"/>
</dbReference>
<evidence type="ECO:0000313" key="5">
    <source>
        <dbReference type="Proteomes" id="UP000317371"/>
    </source>
</evidence>
<dbReference type="InterPro" id="IPR050709">
    <property type="entry name" value="Biotin_Carboxyl_Carrier/Decarb"/>
</dbReference>
<dbReference type="OrthoDB" id="9760256at2"/>
<comment type="caution">
    <text evidence="4">The sequence shown here is derived from an EMBL/GenBank/DDBJ whole genome shotgun (WGS) entry which is preliminary data.</text>
</comment>
<evidence type="ECO:0000259" key="3">
    <source>
        <dbReference type="PROSITE" id="PS50968"/>
    </source>
</evidence>
<dbReference type="InParanoid" id="A0A540VFK0"/>
<dbReference type="InterPro" id="IPR000089">
    <property type="entry name" value="Biotin_lipoyl"/>
</dbReference>
<name>A0A540VFK0_9CHLR</name>
<dbReference type="SUPFAM" id="SSF51230">
    <property type="entry name" value="Single hybrid motif"/>
    <property type="match status" value="1"/>
</dbReference>
<dbReference type="Proteomes" id="UP000317371">
    <property type="component" value="Unassembled WGS sequence"/>
</dbReference>
<dbReference type="InterPro" id="IPR001882">
    <property type="entry name" value="Biotin_BS"/>
</dbReference>
<feature type="domain" description="Lipoyl-binding" evidence="3">
    <location>
        <begin position="179"/>
        <end position="258"/>
    </location>
</feature>
<dbReference type="AlphaFoldDB" id="A0A540VFK0"/>
<sequence>MAARQPQAGRGGPDRGGPGRGKQRRRHGLGHRFWAPGDARSVGAAGRLSPGRRLLATRSNSERNNERNSRVSVSYQLGDQIYTVRLEPQGNGTWLAHVGSETFRVELLSRSAGELRFTVDGQPFEASTAREAGGNPGGRRRFVALLGRPEPGAAPAVHHYELTRLADPQGQALQDPAVARPAGAPGSGRGVVEAPMPGQVRQVVVQEGERVQAGQPLLVLEAMKMTTRLTAGISGRVARVWVQPGEAVERGQRLVEVEPASEPPGPA</sequence>